<protein>
    <recommendedName>
        <fullName evidence="1">Dienelactone hydrolase domain-containing protein</fullName>
    </recommendedName>
</protein>
<organism evidence="2 3">
    <name type="scientific">Dimargaris verticillata</name>
    <dbReference type="NCBI Taxonomy" id="2761393"/>
    <lineage>
        <taxon>Eukaryota</taxon>
        <taxon>Fungi</taxon>
        <taxon>Fungi incertae sedis</taxon>
        <taxon>Zoopagomycota</taxon>
        <taxon>Kickxellomycotina</taxon>
        <taxon>Dimargaritomycetes</taxon>
        <taxon>Dimargaritales</taxon>
        <taxon>Dimargaritaceae</taxon>
        <taxon>Dimargaris</taxon>
    </lineage>
</organism>
<dbReference type="EMBL" id="JANBQB010000499">
    <property type="protein sequence ID" value="KAJ1975715.1"/>
    <property type="molecule type" value="Genomic_DNA"/>
</dbReference>
<proteinExistence type="predicted"/>
<dbReference type="GO" id="GO:0016787">
    <property type="term" value="F:hydrolase activity"/>
    <property type="evidence" value="ECO:0007669"/>
    <property type="project" value="InterPro"/>
</dbReference>
<feature type="domain" description="Dienelactone hydrolase" evidence="1">
    <location>
        <begin position="20"/>
        <end position="215"/>
    </location>
</feature>
<evidence type="ECO:0000259" key="1">
    <source>
        <dbReference type="Pfam" id="PF01738"/>
    </source>
</evidence>
<dbReference type="Pfam" id="PF01738">
    <property type="entry name" value="DLH"/>
    <property type="match status" value="1"/>
</dbReference>
<dbReference type="OrthoDB" id="17560at2759"/>
<accession>A0A9W8EBB9</accession>
<gene>
    <name evidence="2" type="ORF">H4R34_004236</name>
</gene>
<dbReference type="PANTHER" id="PTHR46623">
    <property type="entry name" value="CARBOXYMETHYLENEBUTENOLIDASE-RELATED"/>
    <property type="match status" value="1"/>
</dbReference>
<name>A0A9W8EBB9_9FUNG</name>
<dbReference type="InterPro" id="IPR051049">
    <property type="entry name" value="Dienelactone_hydrolase-like"/>
</dbReference>
<dbReference type="AlphaFoldDB" id="A0A9W8EBB9"/>
<evidence type="ECO:0000313" key="2">
    <source>
        <dbReference type="EMBL" id="KAJ1975715.1"/>
    </source>
</evidence>
<dbReference type="InterPro" id="IPR029058">
    <property type="entry name" value="AB_hydrolase_fold"/>
</dbReference>
<keyword evidence="3" id="KW-1185">Reference proteome</keyword>
<dbReference type="SUPFAM" id="SSF53474">
    <property type="entry name" value="alpha/beta-Hydrolases"/>
    <property type="match status" value="1"/>
</dbReference>
<comment type="caution">
    <text evidence="2">The sequence shown here is derived from an EMBL/GenBank/DDBJ whole genome shotgun (WGS) entry which is preliminary data.</text>
</comment>
<dbReference type="PANTHER" id="PTHR46623:SF6">
    <property type="entry name" value="ALPHA_BETA-HYDROLASES SUPERFAMILY PROTEIN"/>
    <property type="match status" value="1"/>
</dbReference>
<dbReference type="Proteomes" id="UP001151582">
    <property type="component" value="Unassembled WGS sequence"/>
</dbReference>
<dbReference type="InterPro" id="IPR002925">
    <property type="entry name" value="Dienelactn_hydro"/>
</dbReference>
<sequence length="218" mass="23727">MSLVKFEGGTGYFVCEGPCIKGLVVVQEWWGLNQHMKDMAHRFAKEGLCVLVPDLYHGRFATDKDEATHLFNNLDWTGAVKEIEAAAAFLKSKGVQQVGITGFCMGGALTAAAAVLANGFTAAAPFYGIPPPTFCDLSKTKIPVQGHFGLQDTHEGFADPETAQQYEKQLQNAGVEHEVLFYDADHAFMNATRPEVFSQDNANLAFGRVVSFMDSKLG</sequence>
<dbReference type="Gene3D" id="3.40.50.1820">
    <property type="entry name" value="alpha/beta hydrolase"/>
    <property type="match status" value="1"/>
</dbReference>
<evidence type="ECO:0000313" key="3">
    <source>
        <dbReference type="Proteomes" id="UP001151582"/>
    </source>
</evidence>
<reference evidence="2" key="1">
    <citation type="submission" date="2022-07" db="EMBL/GenBank/DDBJ databases">
        <title>Phylogenomic reconstructions and comparative analyses of Kickxellomycotina fungi.</title>
        <authorList>
            <person name="Reynolds N.K."/>
            <person name="Stajich J.E."/>
            <person name="Barry K."/>
            <person name="Grigoriev I.V."/>
            <person name="Crous P."/>
            <person name="Smith M.E."/>
        </authorList>
    </citation>
    <scope>NUCLEOTIDE SEQUENCE</scope>
    <source>
        <strain evidence="2">RSA 567</strain>
    </source>
</reference>